<feature type="domain" description="Peptidase M20 dimerisation" evidence="5">
    <location>
        <begin position="230"/>
        <end position="320"/>
    </location>
</feature>
<evidence type="ECO:0000256" key="4">
    <source>
        <dbReference type="SAM" id="SignalP"/>
    </source>
</evidence>
<reference evidence="6 7" key="1">
    <citation type="journal article" date="2014" name="Nat. Commun.">
        <title>Klebsormidium flaccidum genome reveals primary factors for plant terrestrial adaptation.</title>
        <authorList>
            <person name="Hori K."/>
            <person name="Maruyama F."/>
            <person name="Fujisawa T."/>
            <person name="Togashi T."/>
            <person name="Yamamoto N."/>
            <person name="Seo M."/>
            <person name="Sato S."/>
            <person name="Yamada T."/>
            <person name="Mori H."/>
            <person name="Tajima N."/>
            <person name="Moriyama T."/>
            <person name="Ikeuchi M."/>
            <person name="Watanabe M."/>
            <person name="Wada H."/>
            <person name="Kobayashi K."/>
            <person name="Saito M."/>
            <person name="Masuda T."/>
            <person name="Sasaki-Sekimoto Y."/>
            <person name="Mashiguchi K."/>
            <person name="Awai K."/>
            <person name="Shimojima M."/>
            <person name="Masuda S."/>
            <person name="Iwai M."/>
            <person name="Nobusawa T."/>
            <person name="Narise T."/>
            <person name="Kondo S."/>
            <person name="Saito H."/>
            <person name="Sato R."/>
            <person name="Murakawa M."/>
            <person name="Ihara Y."/>
            <person name="Oshima-Yamada Y."/>
            <person name="Ohtaka K."/>
            <person name="Satoh M."/>
            <person name="Sonobe K."/>
            <person name="Ishii M."/>
            <person name="Ohtani R."/>
            <person name="Kanamori-Sato M."/>
            <person name="Honoki R."/>
            <person name="Miyazaki D."/>
            <person name="Mochizuki H."/>
            <person name="Umetsu J."/>
            <person name="Higashi K."/>
            <person name="Shibata D."/>
            <person name="Kamiya Y."/>
            <person name="Sato N."/>
            <person name="Nakamura Y."/>
            <person name="Tabata S."/>
            <person name="Ida S."/>
            <person name="Kurokawa K."/>
            <person name="Ohta H."/>
        </authorList>
    </citation>
    <scope>NUCLEOTIDE SEQUENCE [LARGE SCALE GENOMIC DNA]</scope>
    <source>
        <strain evidence="6 7">NIES-2285</strain>
    </source>
</reference>
<name>A0A1Y1HLP4_KLENI</name>
<gene>
    <name evidence="6" type="ORF">KFL_000320380</name>
</gene>
<keyword evidence="7" id="KW-1185">Reference proteome</keyword>
<dbReference type="InterPro" id="IPR017439">
    <property type="entry name" value="Amidohydrolase"/>
</dbReference>
<dbReference type="GO" id="GO:0046872">
    <property type="term" value="F:metal ion binding"/>
    <property type="evidence" value="ECO:0007669"/>
    <property type="project" value="UniProtKB-KW"/>
</dbReference>
<dbReference type="InterPro" id="IPR002933">
    <property type="entry name" value="Peptidase_M20"/>
</dbReference>
<dbReference type="STRING" id="105231.A0A1Y1HLP4"/>
<evidence type="ECO:0000313" key="6">
    <source>
        <dbReference type="EMBL" id="GAQ79540.1"/>
    </source>
</evidence>
<keyword evidence="2" id="KW-0378">Hydrolase</keyword>
<evidence type="ECO:0000256" key="3">
    <source>
        <dbReference type="PIRSR" id="PIRSR005962-1"/>
    </source>
</evidence>
<organism evidence="6 7">
    <name type="scientific">Klebsormidium nitens</name>
    <name type="common">Green alga</name>
    <name type="synonym">Ulothrix nitens</name>
    <dbReference type="NCBI Taxonomy" id="105231"/>
    <lineage>
        <taxon>Eukaryota</taxon>
        <taxon>Viridiplantae</taxon>
        <taxon>Streptophyta</taxon>
        <taxon>Klebsormidiophyceae</taxon>
        <taxon>Klebsormidiales</taxon>
        <taxon>Klebsormidiaceae</taxon>
        <taxon>Klebsormidium</taxon>
    </lineage>
</organism>
<evidence type="ECO:0000313" key="7">
    <source>
        <dbReference type="Proteomes" id="UP000054558"/>
    </source>
</evidence>
<comment type="similarity">
    <text evidence="1">Belongs to the peptidase M20 family.</text>
</comment>
<dbReference type="FunFam" id="3.30.70.360:FF:000001">
    <property type="entry name" value="N-acetyldiaminopimelate deacetylase"/>
    <property type="match status" value="1"/>
</dbReference>
<dbReference type="Gene3D" id="3.40.630.10">
    <property type="entry name" value="Zn peptidases"/>
    <property type="match status" value="1"/>
</dbReference>
<dbReference type="PANTHER" id="PTHR11014">
    <property type="entry name" value="PEPTIDASE M20 FAMILY MEMBER"/>
    <property type="match status" value="1"/>
</dbReference>
<feature type="binding site" evidence="3">
    <location>
        <position position="140"/>
    </location>
    <ligand>
        <name>Mn(2+)</name>
        <dbReference type="ChEBI" id="CHEBI:29035"/>
        <label>2</label>
    </ligand>
</feature>
<dbReference type="EMBL" id="DF236981">
    <property type="protein sequence ID" value="GAQ79540.1"/>
    <property type="molecule type" value="Genomic_DNA"/>
</dbReference>
<evidence type="ECO:0000256" key="2">
    <source>
        <dbReference type="ARBA" id="ARBA00022801"/>
    </source>
</evidence>
<comment type="cofactor">
    <cofactor evidence="3">
        <name>Mn(2+)</name>
        <dbReference type="ChEBI" id="CHEBI:29035"/>
    </cofactor>
    <text evidence="3">The Mn(2+) ion enhances activity.</text>
</comment>
<dbReference type="NCBIfam" id="TIGR01891">
    <property type="entry name" value="amidohydrolases"/>
    <property type="match status" value="1"/>
</dbReference>
<feature type="binding site" evidence="3">
    <location>
        <position position="405"/>
    </location>
    <ligand>
        <name>Mn(2+)</name>
        <dbReference type="ChEBI" id="CHEBI:29035"/>
        <label>2</label>
    </ligand>
</feature>
<feature type="chain" id="PRO_5013322115" evidence="4">
    <location>
        <begin position="27"/>
        <end position="446"/>
    </location>
</feature>
<dbReference type="OrthoDB" id="6119954at2759"/>
<feature type="binding site" evidence="3">
    <location>
        <position position="202"/>
    </location>
    <ligand>
        <name>Mn(2+)</name>
        <dbReference type="ChEBI" id="CHEBI:29035"/>
        <label>2</label>
    </ligand>
</feature>
<dbReference type="PIRSF" id="PIRSF005962">
    <property type="entry name" value="Pept_M20D_amidohydro"/>
    <property type="match status" value="1"/>
</dbReference>
<feature type="signal peptide" evidence="4">
    <location>
        <begin position="1"/>
        <end position="26"/>
    </location>
</feature>
<dbReference type="InterPro" id="IPR011650">
    <property type="entry name" value="Peptidase_M20_dimer"/>
</dbReference>
<dbReference type="Proteomes" id="UP000054558">
    <property type="component" value="Unassembled WGS sequence"/>
</dbReference>
<dbReference type="Pfam" id="PF07687">
    <property type="entry name" value="M20_dimer"/>
    <property type="match status" value="1"/>
</dbReference>
<dbReference type="InterPro" id="IPR036264">
    <property type="entry name" value="Bact_exopeptidase_dim_dom"/>
</dbReference>
<evidence type="ECO:0000256" key="1">
    <source>
        <dbReference type="ARBA" id="ARBA00006153"/>
    </source>
</evidence>
<feature type="binding site" evidence="3">
    <location>
        <position position="142"/>
    </location>
    <ligand>
        <name>Mn(2+)</name>
        <dbReference type="ChEBI" id="CHEBI:29035"/>
        <label>2</label>
    </ligand>
</feature>
<dbReference type="SUPFAM" id="SSF55031">
    <property type="entry name" value="Bacterial exopeptidase dimerisation domain"/>
    <property type="match status" value="1"/>
</dbReference>
<dbReference type="SUPFAM" id="SSF53187">
    <property type="entry name" value="Zn-dependent exopeptidases"/>
    <property type="match status" value="1"/>
</dbReference>
<sequence length="446" mass="48076">MMLRNQLTTTLLILSSFLLINQSVLCTENTSRHSLAPLDGYLKEARQQDVASWITGIRRELHQYPELMYEEVQTSALIRKTLDSLGIKYKYPLGKTGVAATLGTANGPHVALRADMDALPIAEAVESEFKSKNEGKMHACGHDGHTSMLLGAARMLKAREKELKGKVTLVFQPAEEGGAGARLMMDEGLFADDKPDFVFGLHVDPSLETGRVSLTPGTVLASSGAFIAKISASGSHAAFPHLTADTIVTASAVVGSLQTLIARKLDPLEAGVVSVTMIHGGTALNVLPPEVEIGGTFRSLTMEGHHKLQQWIEHTITQQAAVHGCNSSVDFLEDRHPSYPPTVNDAAATAYARSILEQVVGAENALPGTPWMGAEDFGFFTQRFPSCFFMLGVKKPGTDSAAKLHTGTFGLDEDALPIGAALHTALAEQYLKSETERRTSDKREEL</sequence>
<feature type="binding site" evidence="3">
    <location>
        <position position="176"/>
    </location>
    <ligand>
        <name>Mn(2+)</name>
        <dbReference type="ChEBI" id="CHEBI:29035"/>
        <label>2</label>
    </ligand>
</feature>
<keyword evidence="3" id="KW-0479">Metal-binding</keyword>
<dbReference type="PANTHER" id="PTHR11014:SF62">
    <property type="entry name" value="IAA-AMINO ACID HYDROLASE ILR1-LIKE 6"/>
    <property type="match status" value="1"/>
</dbReference>
<dbReference type="Pfam" id="PF01546">
    <property type="entry name" value="Peptidase_M20"/>
    <property type="match status" value="1"/>
</dbReference>
<keyword evidence="3" id="KW-0464">Manganese</keyword>
<dbReference type="OMA" id="PECQTMG"/>
<protein>
    <submittedName>
        <fullName evidence="6">Peptidase M20/M25/M40 family protein</fullName>
    </submittedName>
</protein>
<dbReference type="GO" id="GO:0016787">
    <property type="term" value="F:hydrolase activity"/>
    <property type="evidence" value="ECO:0000318"/>
    <property type="project" value="GO_Central"/>
</dbReference>
<accession>A0A1Y1HLP4</accession>
<dbReference type="AlphaFoldDB" id="A0A1Y1HLP4"/>
<evidence type="ECO:0000259" key="5">
    <source>
        <dbReference type="Pfam" id="PF07687"/>
    </source>
</evidence>
<dbReference type="Gene3D" id="3.30.70.360">
    <property type="match status" value="1"/>
</dbReference>
<keyword evidence="4" id="KW-0732">Signal</keyword>
<proteinExistence type="inferred from homology"/>